<dbReference type="AlphaFoldDB" id="A0A0U0ZRG8"/>
<name>A0A0U0ZRG8_9MYCO</name>
<dbReference type="EMBL" id="CSWP01000009">
    <property type="protein sequence ID" value="CPV66626.1"/>
    <property type="molecule type" value="Genomic_DNA"/>
</dbReference>
<dbReference type="RefSeq" id="WP_052619075.1">
    <property type="nucleotide sequence ID" value="NZ_CSWP01000009.1"/>
</dbReference>
<sequence length="454" mass="48756">MSSELLPNTAGFGAFLTRIRTVELDLSLDAIAGHGGLSRTDQGRIEKGAEIPLTSERLARTATALTAADPHRFPVQSTESFLTAVATAHAAAAEKYDDDGEVTEQARRSAALQAHGEGWNGPAIIIGTNLSDPAEDPVTSPDELVIGRAVVSAAAGGANPQSESPARPTKAPYWESEAGAHAKQFADSVIRIASRHREMATTCSRNEVVAAAAEEYWRANVPFGTVQLRADLRMDPLAGPTTMSAARRRAKALRANPSNLFATACVIFLANAVAATEPNTTPLSAWLAARADSDILQGRRFSDSPFYAAYEMTKERLPAEYLPQYTNLTVMLDAAEGALSKYVDDTEEPLWDMSFIVDSKSKLNITVETSNDDGPYTPAAGDLIIHNQLRHISTLNSLVADMGIPTMALDPISLGNSAADAAPVYHWCPIPDIEDQYAVLYDEAKKTWIAAQLY</sequence>
<gene>
    <name evidence="2" type="ORF">ERS075579_04043</name>
</gene>
<evidence type="ECO:0000256" key="1">
    <source>
        <dbReference type="SAM" id="MobiDB-lite"/>
    </source>
</evidence>
<dbReference type="Proteomes" id="UP000045782">
    <property type="component" value="Unassembled WGS sequence"/>
</dbReference>
<accession>A0A0U0ZRG8</accession>
<proteinExistence type="predicted"/>
<feature type="region of interest" description="Disordered" evidence="1">
    <location>
        <begin position="95"/>
        <end position="114"/>
    </location>
</feature>
<organism evidence="2 3">
    <name type="scientific">Mycobacteroides abscessus</name>
    <dbReference type="NCBI Taxonomy" id="36809"/>
    <lineage>
        <taxon>Bacteria</taxon>
        <taxon>Bacillati</taxon>
        <taxon>Actinomycetota</taxon>
        <taxon>Actinomycetes</taxon>
        <taxon>Mycobacteriales</taxon>
        <taxon>Mycobacteriaceae</taxon>
        <taxon>Mycobacteroides</taxon>
    </lineage>
</organism>
<protein>
    <submittedName>
        <fullName evidence="2">Uncharacterized protein</fullName>
    </submittedName>
</protein>
<reference evidence="2 3" key="1">
    <citation type="submission" date="2015-03" db="EMBL/GenBank/DDBJ databases">
        <authorList>
            <person name="Murphy D."/>
        </authorList>
    </citation>
    <scope>NUCLEOTIDE SEQUENCE [LARGE SCALE GENOMIC DNA]</scope>
    <source>
        <strain evidence="2 3">PAP088</strain>
    </source>
</reference>
<evidence type="ECO:0000313" key="3">
    <source>
        <dbReference type="Proteomes" id="UP000045782"/>
    </source>
</evidence>
<evidence type="ECO:0000313" key="2">
    <source>
        <dbReference type="EMBL" id="CPV66626.1"/>
    </source>
</evidence>